<feature type="compositionally biased region" description="Pro residues" evidence="1">
    <location>
        <begin position="343"/>
        <end position="356"/>
    </location>
</feature>
<proteinExistence type="predicted"/>
<evidence type="ECO:0000256" key="1">
    <source>
        <dbReference type="SAM" id="MobiDB-lite"/>
    </source>
</evidence>
<keyword evidence="4" id="KW-1185">Reference proteome</keyword>
<comment type="caution">
    <text evidence="3">The sequence shown here is derived from an EMBL/GenBank/DDBJ whole genome shotgun (WGS) entry which is preliminary data.</text>
</comment>
<dbReference type="GO" id="GO:0046856">
    <property type="term" value="P:phosphatidylinositol dephosphorylation"/>
    <property type="evidence" value="ECO:0007669"/>
    <property type="project" value="InterPro"/>
</dbReference>
<organism evidence="3 4">
    <name type="scientific">Araneus ventricosus</name>
    <name type="common">Orbweaver spider</name>
    <name type="synonym">Epeira ventricosa</name>
    <dbReference type="NCBI Taxonomy" id="182803"/>
    <lineage>
        <taxon>Eukaryota</taxon>
        <taxon>Metazoa</taxon>
        <taxon>Ecdysozoa</taxon>
        <taxon>Arthropoda</taxon>
        <taxon>Chelicerata</taxon>
        <taxon>Arachnida</taxon>
        <taxon>Araneae</taxon>
        <taxon>Araneomorphae</taxon>
        <taxon>Entelegynae</taxon>
        <taxon>Araneoidea</taxon>
        <taxon>Araneidae</taxon>
        <taxon>Araneus</taxon>
    </lineage>
</organism>
<dbReference type="InterPro" id="IPR046985">
    <property type="entry name" value="IP5"/>
</dbReference>
<feature type="domain" description="Inositol polyphosphate-related phosphatase" evidence="2">
    <location>
        <begin position="19"/>
        <end position="327"/>
    </location>
</feature>
<dbReference type="PANTHER" id="PTHR11200:SF257">
    <property type="entry name" value="PHOSPHOINOSITIDE 5-PHOSPHATASE"/>
    <property type="match status" value="1"/>
</dbReference>
<dbReference type="Pfam" id="PF22669">
    <property type="entry name" value="Exo_endo_phos2"/>
    <property type="match status" value="1"/>
</dbReference>
<reference evidence="3 4" key="1">
    <citation type="journal article" date="2019" name="Sci. Rep.">
        <title>Orb-weaving spider Araneus ventricosus genome elucidates the spidroin gene catalogue.</title>
        <authorList>
            <person name="Kono N."/>
            <person name="Nakamura H."/>
            <person name="Ohtoshi R."/>
            <person name="Moran D.A.P."/>
            <person name="Shinohara A."/>
            <person name="Yoshida Y."/>
            <person name="Fujiwara M."/>
            <person name="Mori M."/>
            <person name="Tomita M."/>
            <person name="Arakawa K."/>
        </authorList>
    </citation>
    <scope>NUCLEOTIDE SEQUENCE [LARGE SCALE GENOMIC DNA]</scope>
</reference>
<dbReference type="SUPFAM" id="SSF56219">
    <property type="entry name" value="DNase I-like"/>
    <property type="match status" value="1"/>
</dbReference>
<protein>
    <submittedName>
        <fullName evidence="3">Synaptojanin-1</fullName>
    </submittedName>
</protein>
<feature type="region of interest" description="Disordered" evidence="1">
    <location>
        <begin position="274"/>
        <end position="419"/>
    </location>
</feature>
<dbReference type="InterPro" id="IPR036691">
    <property type="entry name" value="Endo/exonu/phosph_ase_sf"/>
</dbReference>
<feature type="non-terminal residue" evidence="3">
    <location>
        <position position="1"/>
    </location>
</feature>
<name>A0A4Y2FI49_ARAVE</name>
<dbReference type="SMART" id="SM00128">
    <property type="entry name" value="IPPc"/>
    <property type="match status" value="1"/>
</dbReference>
<dbReference type="InterPro" id="IPR000300">
    <property type="entry name" value="IPPc"/>
</dbReference>
<evidence type="ECO:0000313" key="3">
    <source>
        <dbReference type="EMBL" id="GBM41162.1"/>
    </source>
</evidence>
<sequence length="419" mass="46158">PPGFLETFLKRKSEFTNTSKITIGVATWNVNGGKHFNSIVFKHQSMTEWLLDCPKLSKSKDLIQTEEESRVVDIFAIGFEEIVDLNASNIVSASSQNQKEWMVELQKTISRDHKYIYITSTQLVGVCLFLFALPKHAPYISDVAIDAVKTGFGGATGNKGAVAIRMSLYNTSMCFVCAHFAAGQSQVLERNADYQEISKKLSFPLGRTLDSHDYVFWCGDFNYRIDLTNEEVKKLVKAENWSALLAADQLLNSQLSGQAFKDFIEGPINFAPTYKPPHSCQNQLHLKRPPPPQKLSQQTKPTEENSSNVLLPTSVNACEEKPEKSVEIKETSRVEQNASYVSHPPPSAPPPPPPPNLDKHTSSRSSPAKSEVSKSAANAAVPPPIPSRPSLSTGSKPPPPLPARPQSNLPPVSPRKTLQ</sequence>
<dbReference type="EMBL" id="BGPR01000955">
    <property type="protein sequence ID" value="GBM41162.1"/>
    <property type="molecule type" value="Genomic_DNA"/>
</dbReference>
<evidence type="ECO:0000313" key="4">
    <source>
        <dbReference type="Proteomes" id="UP000499080"/>
    </source>
</evidence>
<dbReference type="PANTHER" id="PTHR11200">
    <property type="entry name" value="INOSITOL 5-PHOSPHATASE"/>
    <property type="match status" value="1"/>
</dbReference>
<feature type="compositionally biased region" description="Polar residues" evidence="1">
    <location>
        <begin position="363"/>
        <end position="376"/>
    </location>
</feature>
<dbReference type="AlphaFoldDB" id="A0A4Y2FI49"/>
<evidence type="ECO:0000259" key="2">
    <source>
        <dbReference type="SMART" id="SM00128"/>
    </source>
</evidence>
<dbReference type="GO" id="GO:0098793">
    <property type="term" value="C:presynapse"/>
    <property type="evidence" value="ECO:0007669"/>
    <property type="project" value="GOC"/>
</dbReference>
<accession>A0A4Y2FI49</accession>
<gene>
    <name evidence="3" type="primary">SYNJ1</name>
    <name evidence="3" type="ORF">AVEN_35736_1</name>
</gene>
<dbReference type="GO" id="GO:0048488">
    <property type="term" value="P:synaptic vesicle endocytosis"/>
    <property type="evidence" value="ECO:0007669"/>
    <property type="project" value="TreeGrafter"/>
</dbReference>
<dbReference type="Proteomes" id="UP000499080">
    <property type="component" value="Unassembled WGS sequence"/>
</dbReference>
<dbReference type="OrthoDB" id="6436389at2759"/>
<dbReference type="GO" id="GO:0004439">
    <property type="term" value="F:phosphatidylinositol-4,5-bisphosphate 5-phosphatase activity"/>
    <property type="evidence" value="ECO:0007669"/>
    <property type="project" value="TreeGrafter"/>
</dbReference>
<feature type="compositionally biased region" description="Polar residues" evidence="1">
    <location>
        <begin position="294"/>
        <end position="316"/>
    </location>
</feature>
<feature type="compositionally biased region" description="Basic and acidic residues" evidence="1">
    <location>
        <begin position="318"/>
        <end position="333"/>
    </location>
</feature>
<dbReference type="Gene3D" id="3.60.10.10">
    <property type="entry name" value="Endonuclease/exonuclease/phosphatase"/>
    <property type="match status" value="1"/>
</dbReference>